<evidence type="ECO:0000313" key="1">
    <source>
        <dbReference type="EMBL" id="QII46280.1"/>
    </source>
</evidence>
<organism evidence="1 2">
    <name type="scientific">Flagellimonas oceani</name>
    <dbReference type="NCBI Taxonomy" id="2698672"/>
    <lineage>
        <taxon>Bacteria</taxon>
        <taxon>Pseudomonadati</taxon>
        <taxon>Bacteroidota</taxon>
        <taxon>Flavobacteriia</taxon>
        <taxon>Flavobacteriales</taxon>
        <taxon>Flavobacteriaceae</taxon>
        <taxon>Flagellimonas</taxon>
    </lineage>
</organism>
<dbReference type="EMBL" id="CP049616">
    <property type="protein sequence ID" value="QII46280.1"/>
    <property type="molecule type" value="Genomic_DNA"/>
</dbReference>
<keyword evidence="2" id="KW-1185">Reference proteome</keyword>
<dbReference type="RefSeq" id="WP_166249656.1">
    <property type="nucleotide sequence ID" value="NZ_CP049616.1"/>
</dbReference>
<evidence type="ECO:0000313" key="2">
    <source>
        <dbReference type="Proteomes" id="UP000502928"/>
    </source>
</evidence>
<dbReference type="Proteomes" id="UP000502928">
    <property type="component" value="Chromosome"/>
</dbReference>
<accession>A0A6G7J6F9</accession>
<reference evidence="1 2" key="1">
    <citation type="submission" date="2020-02" db="EMBL/GenBank/DDBJ databases">
        <title>Complete genome of Muricauda sp. 501str8.</title>
        <authorList>
            <person name="Dong B."/>
            <person name="Zhu S."/>
            <person name="Yang J."/>
            <person name="Chen J."/>
        </authorList>
    </citation>
    <scope>NUCLEOTIDE SEQUENCE [LARGE SCALE GENOMIC DNA]</scope>
    <source>
        <strain evidence="1 2">501str8</strain>
    </source>
</reference>
<gene>
    <name evidence="1" type="ORF">GVT53_16860</name>
</gene>
<proteinExistence type="predicted"/>
<dbReference type="KEGG" id="mut:GVT53_16860"/>
<protein>
    <submittedName>
        <fullName evidence="1">Uncharacterized protein</fullName>
    </submittedName>
</protein>
<sequence length="1939" mass="215605">MPTNPLYPVVSDLLPLEKIPSELQGLREALENVLDEVYFKDFRVGQSYHGEAAYYAMTLVTFNPLGLNIPFVQDLKLVLNPNGQGNTEIPISFDYSWEVLKYLNGFNFSSFDNSVTSIVEVLMELAGITKTEVLDQVLGSFFTGADTLEDFVSAFNTGQGSSIFVDPTVPTSLQVTDVVNQIEKADLDVIGFVVDQYLTGADFSESLDNLNGVFASWYGSITTDSLNRILKVKFRVLIPNLSVGLQFPRKWLVPVDAQLEPLPEPDVSILSFNIGSLIYSSEAGFEFQEAQSFSLTQSMIGNTGLIIEFTNLKVDLEEGRNIPEADAYGRGPGFKGVYAQTAAITLPKKWFDNTENNPNTTAQLAGYDILVGTGGFSGRLALEVVNGTSDPLLVKTVGTNGFEVGFSAFDINFDRNKIVSSNIAGQLKIPRLRDANGNDAEIDITGHLDSDGDFLITASEQDGFAPIEIPEVLKLYIQGIELGQEDDNFFIGTTAELEFTNAVMNKLLCNEAGGDNIRIALPAIRIYSNGSFEVVGGTIPLPTNFGICLGPAKMNITNLNYTSHQQEYNGTIREYKCWGFDGALNLDPLGVDVRGDGVRYYYTIDDDNANGKPHHSYIRISTIEVDIIIPGNASPDTATAIINGYLSIPEPGVSTEYAGGISVKLPKLGVSGSAEMRLQPQYPAFIVDANVEIPTPIPLASTGLGVFGFRGLLGYRYVAEKEAIGLTSGEDSWYDYYVYPQRGINIDKFSGPEQTTDYEDPVSIGAGASIATYGNDSIISFRVFMLLSIPSLFFVEGKASILSKRLELDDTDEPPFFAFMAIGDDSIEAGLGADFSIPQNNGWILDMQAKVEAGFFFNNPSAWYINFGTRQEPISARLLTLLTAQTYLQLSARGIEAGAKAEFEFNKKYGPVRVRAYAYVEVGGFISFERPQIGGYLAAGGQAEVDIKIISVSIGLDLVFGVEAAKPFLIYGKFRLCVKVRIFLVKIKFCGKVELKWEKSREIDRTPVPPIAQERVLELAKGVHMLTGDTFDLVHLNDNDITDSDFIPSDSDDKFNSTVLPLDTYIDIKFAKPLNPNLVANKTGGVTNAPQNYIELIPPQKTVRGKEVRQVKHAYSMEDIEIKAWDGSAWQDYNPYEVLINEASDLTPQETANLKLGHWQKTGREYNALRILGDNPFSYTQLGEPGWFVPERLGVTASSLFCKTEELELECANWLRKSTDVEYITYIKIENSFDDLDNFFTTGRMSFLVRGPLFLGELGEEYKARVVQKPNDFNFDKSLEIYNFMAVELRLPNPSKKLTFKMSTISEGVTISFYRPIINDISLETEYELVGTLYKTRSQLNQEVVYENAADSFTMVVVQPDFPQVEQINALNEEIEEFYEQAYNDFIGENNGEIVLSDELDNAQVEAKKQEIVDLIQSGCTGSIPGTVLSGGIGQMQIGTSFVVGAKDIVLDSLQDYTTCTSLLHEVCWLSEADYEFNTNIPAQAAIQEDFDLGTDAVSKVVAPIWRPDTKYYIHLKLKDTVDSDEANTNGEYHYYYGFRTAGPLGHFHNAQGVDYGGERDGNGLLLDPDKYPLANLRKYIDYNRSYPNADGNLLQSKPLFYSNAEAKLQLFFVRPQTFHMFNDWPAFNGSSLIPAEMKIMIKDPVNDTLIPYPLPPEFDETTIPGGIESWDEDNAALMPTYLQHWNNLVTAQDSNFSCVVVGGSAIRPKSKIRTVNLTNLKPQKLYTAMVNSVYNGNMIELHNYAFQTSRYANFTEQINSYLLEDGNGNQKEAIFKIQLDLSTAQIDSAYSLIEVEGSPDAAAQVLEDRYVDYFDRIMEGVFGLSPLPTAETTEFNAVVDQNTGDTIALLIRNPEPFNDPKIPKDELRETIKILNNANDDPDGNYHMLYSKDGSQVLIMRNNKRITNNALRFQFRHFLWNGVEYIENDMLLVENINIT</sequence>
<name>A0A6G7J6F9_9FLAO</name>